<dbReference type="PaxDb" id="195103-CPF_0331"/>
<dbReference type="Gene3D" id="1.10.490.50">
    <property type="entry name" value="Antibiotic binding domain of TipA-like multidrug resistance regulators"/>
    <property type="match status" value="1"/>
</dbReference>
<proteinExistence type="predicted"/>
<dbReference type="SUPFAM" id="SSF46955">
    <property type="entry name" value="Putative DNA-binding domain"/>
    <property type="match status" value="1"/>
</dbReference>
<dbReference type="EMBL" id="CP000246">
    <property type="protein sequence ID" value="ABG82844.1"/>
    <property type="molecule type" value="Genomic_DNA"/>
</dbReference>
<dbReference type="Gene3D" id="1.10.1660.10">
    <property type="match status" value="1"/>
</dbReference>
<dbReference type="eggNOG" id="COG0789">
    <property type="taxonomic scope" value="Bacteria"/>
</dbReference>
<dbReference type="AlphaFoldDB" id="A0A0H2YPQ1"/>
<evidence type="ECO:0000256" key="3">
    <source>
        <dbReference type="ARBA" id="ARBA00023159"/>
    </source>
</evidence>
<name>A0A0H2YPQ1_CLOP1</name>
<organism evidence="6 7">
    <name type="scientific">Clostridium perfringens (strain ATCC 13124 / DSM 756 / JCM 1290 / NCIMB 6125 / NCTC 8237 / Type A)</name>
    <dbReference type="NCBI Taxonomy" id="195103"/>
    <lineage>
        <taxon>Bacteria</taxon>
        <taxon>Bacillati</taxon>
        <taxon>Bacillota</taxon>
        <taxon>Clostridia</taxon>
        <taxon>Eubacteriales</taxon>
        <taxon>Clostridiaceae</taxon>
        <taxon>Clostridium</taxon>
    </lineage>
</organism>
<dbReference type="Proteomes" id="UP000001823">
    <property type="component" value="Chromosome"/>
</dbReference>
<dbReference type="KEGG" id="cpf:CPF_0331"/>
<evidence type="ECO:0000259" key="5">
    <source>
        <dbReference type="PROSITE" id="PS50937"/>
    </source>
</evidence>
<dbReference type="SUPFAM" id="SSF89082">
    <property type="entry name" value="Antibiotic binding domain of TipA-like multidrug resistance regulators"/>
    <property type="match status" value="1"/>
</dbReference>
<evidence type="ECO:0000256" key="2">
    <source>
        <dbReference type="ARBA" id="ARBA00023125"/>
    </source>
</evidence>
<protein>
    <submittedName>
        <fullName evidence="6">Transcriptional activator tipA</fullName>
    </submittedName>
</protein>
<dbReference type="InterPro" id="IPR012925">
    <property type="entry name" value="TipAS_dom"/>
</dbReference>
<keyword evidence="7" id="KW-1185">Reference proteome</keyword>
<dbReference type="PROSITE" id="PS50937">
    <property type="entry name" value="HTH_MERR_2"/>
    <property type="match status" value="1"/>
</dbReference>
<gene>
    <name evidence="6" type="ordered locus">CPF_0331</name>
</gene>
<dbReference type="PANTHER" id="PTHR30204">
    <property type="entry name" value="REDOX-CYCLING DRUG-SENSING TRANSCRIPTIONAL ACTIVATOR SOXR"/>
    <property type="match status" value="1"/>
</dbReference>
<evidence type="ECO:0000256" key="4">
    <source>
        <dbReference type="ARBA" id="ARBA00023163"/>
    </source>
</evidence>
<keyword evidence="3" id="KW-0010">Activator</keyword>
<dbReference type="GeneID" id="93003323"/>
<evidence type="ECO:0000313" key="7">
    <source>
        <dbReference type="Proteomes" id="UP000001823"/>
    </source>
</evidence>
<evidence type="ECO:0000256" key="1">
    <source>
        <dbReference type="ARBA" id="ARBA00023015"/>
    </source>
</evidence>
<accession>A0A0H2YPQ1</accession>
<dbReference type="SMART" id="SM00422">
    <property type="entry name" value="HTH_MERR"/>
    <property type="match status" value="1"/>
</dbReference>
<evidence type="ECO:0000313" key="6">
    <source>
        <dbReference type="EMBL" id="ABG82844.1"/>
    </source>
</evidence>
<dbReference type="GO" id="GO:0003677">
    <property type="term" value="F:DNA binding"/>
    <property type="evidence" value="ECO:0007669"/>
    <property type="project" value="UniProtKB-KW"/>
</dbReference>
<feature type="domain" description="HTH merR-type" evidence="5">
    <location>
        <begin position="1"/>
        <end position="70"/>
    </location>
</feature>
<dbReference type="STRING" id="195103.CPF_0331"/>
<keyword evidence="1" id="KW-0805">Transcription regulation</keyword>
<reference evidence="6 7" key="1">
    <citation type="journal article" date="2006" name="Genome Res.">
        <title>Skewed genomic variability in strains of the toxigenic bacterial pathogen, Clostridium perfringens.</title>
        <authorList>
            <person name="Myers G.S."/>
            <person name="Rasko D.A."/>
            <person name="Cheung J.K."/>
            <person name="Ravel J."/>
            <person name="Seshadri R."/>
            <person name="Deboy R.T."/>
            <person name="Ren Q."/>
            <person name="Varga J."/>
            <person name="Awad M.M."/>
            <person name="Brinkac L.M."/>
            <person name="Daugherty S.C."/>
            <person name="Haft D.H."/>
            <person name="Dodson R.J."/>
            <person name="Madupu R."/>
            <person name="Nelson W.C."/>
            <person name="Rosovitz M.J."/>
            <person name="Sullivan S.A."/>
            <person name="Khouri H."/>
            <person name="Dimitrov G.I."/>
            <person name="Watkins K.L."/>
            <person name="Mulligan S."/>
            <person name="Benton J."/>
            <person name="Radune D."/>
            <person name="Fisher D.J."/>
            <person name="Atkins H.S."/>
            <person name="Hiscox T."/>
            <person name="Jost B.H."/>
            <person name="Billington S.J."/>
            <person name="Songer J.G."/>
            <person name="McClane B.A."/>
            <person name="Titball R.W."/>
            <person name="Rood J.I."/>
            <person name="Melville S.B."/>
            <person name="Paulsen I.T."/>
        </authorList>
    </citation>
    <scope>NUCLEOTIDE SEQUENCE [LARGE SCALE GENOMIC DNA]</scope>
    <source>
        <strain evidence="7">ATCC 13124 / DSM 756 / JCM 1290 / NCIMB 6125 / NCTC 8237 / S 107 / Type A</strain>
    </source>
</reference>
<dbReference type="CDD" id="cd01106">
    <property type="entry name" value="HTH_TipAL-Mta"/>
    <property type="match status" value="1"/>
</dbReference>
<dbReference type="HOGENOM" id="CLU_060077_0_6_9"/>
<dbReference type="InterPro" id="IPR047057">
    <property type="entry name" value="MerR_fam"/>
</dbReference>
<dbReference type="Pfam" id="PF13411">
    <property type="entry name" value="MerR_1"/>
    <property type="match status" value="1"/>
</dbReference>
<dbReference type="RefSeq" id="WP_003457974.1">
    <property type="nucleotide sequence ID" value="NC_008261.1"/>
</dbReference>
<dbReference type="InterPro" id="IPR009061">
    <property type="entry name" value="DNA-bd_dom_put_sf"/>
</dbReference>
<sequence>MYRVKEVSELTGISVRMLHHYDKIGLLRPTAISESGYRLYNDNDLKLIQQILIYRELDFSLKEIKEILSNENLDLKETLRTQKQFIIDKRNRLNKIVETIENTIKDMEGEFIMNKKGMFEGFDIEKHNKLYEEEVENKYGKSDAYKESKEKTSKYSKEDWNNIMGEIDDLYKNLAELMDREVSDEEVQSLVHQWRMLISKNFYQCSIEIFKGLADMYIYDERFTKNIDKYGEGFTNFLSEAMNYYCNEN</sequence>
<keyword evidence="2" id="KW-0238">DNA-binding</keyword>
<dbReference type="Pfam" id="PF07739">
    <property type="entry name" value="TipAS"/>
    <property type="match status" value="1"/>
</dbReference>
<dbReference type="PANTHER" id="PTHR30204:SF90">
    <property type="entry name" value="HTH-TYPE TRANSCRIPTIONAL ACTIVATOR MTA"/>
    <property type="match status" value="1"/>
</dbReference>
<dbReference type="GO" id="GO:0003700">
    <property type="term" value="F:DNA-binding transcription factor activity"/>
    <property type="evidence" value="ECO:0007669"/>
    <property type="project" value="InterPro"/>
</dbReference>
<dbReference type="InterPro" id="IPR036244">
    <property type="entry name" value="TipA-like_antibiotic-bd"/>
</dbReference>
<keyword evidence="4" id="KW-0804">Transcription</keyword>
<dbReference type="InterPro" id="IPR000551">
    <property type="entry name" value="MerR-type_HTH_dom"/>
</dbReference>